<keyword evidence="6" id="KW-1185">Reference proteome</keyword>
<name>A0A2G8RKB0_9RHOB</name>
<evidence type="ECO:0000313" key="6">
    <source>
        <dbReference type="Proteomes" id="UP000231259"/>
    </source>
</evidence>
<keyword evidence="1" id="KW-0805">Transcription regulation</keyword>
<dbReference type="PANTHER" id="PTHR46796">
    <property type="entry name" value="HTH-TYPE TRANSCRIPTIONAL ACTIVATOR RHAS-RELATED"/>
    <property type="match status" value="1"/>
</dbReference>
<dbReference type="InterPro" id="IPR050204">
    <property type="entry name" value="AraC_XylS_family_regulators"/>
</dbReference>
<dbReference type="PROSITE" id="PS01124">
    <property type="entry name" value="HTH_ARAC_FAMILY_2"/>
    <property type="match status" value="1"/>
</dbReference>
<evidence type="ECO:0000313" key="5">
    <source>
        <dbReference type="EMBL" id="PIL21518.1"/>
    </source>
</evidence>
<evidence type="ECO:0000259" key="4">
    <source>
        <dbReference type="PROSITE" id="PS01124"/>
    </source>
</evidence>
<dbReference type="Gene3D" id="1.10.10.60">
    <property type="entry name" value="Homeodomain-like"/>
    <property type="match status" value="1"/>
</dbReference>
<dbReference type="InterPro" id="IPR009057">
    <property type="entry name" value="Homeodomain-like_sf"/>
</dbReference>
<keyword evidence="3" id="KW-0804">Transcription</keyword>
<evidence type="ECO:0000256" key="1">
    <source>
        <dbReference type="ARBA" id="ARBA00023015"/>
    </source>
</evidence>
<dbReference type="Pfam" id="PF12833">
    <property type="entry name" value="HTH_18"/>
    <property type="match status" value="1"/>
</dbReference>
<dbReference type="InterPro" id="IPR018062">
    <property type="entry name" value="HTH_AraC-typ_CS"/>
</dbReference>
<dbReference type="SMART" id="SM00342">
    <property type="entry name" value="HTH_ARAC"/>
    <property type="match status" value="1"/>
</dbReference>
<dbReference type="SUPFAM" id="SSF46689">
    <property type="entry name" value="Homeodomain-like"/>
    <property type="match status" value="2"/>
</dbReference>
<reference evidence="5 6" key="1">
    <citation type="submission" date="2013-09" db="EMBL/GenBank/DDBJ databases">
        <title>Genome sequencing of Phaeobacter antarcticus sp. nov. SM1211.</title>
        <authorList>
            <person name="Zhang X.-Y."/>
            <person name="Liu C."/>
            <person name="Chen X.-L."/>
            <person name="Xie B.-B."/>
            <person name="Qin Q.-L."/>
            <person name="Rong J.-C."/>
            <person name="Zhang Y.-Z."/>
        </authorList>
    </citation>
    <scope>NUCLEOTIDE SEQUENCE [LARGE SCALE GENOMIC DNA]</scope>
    <source>
        <strain evidence="5 6">SM1211</strain>
    </source>
</reference>
<accession>A0A2G8RKB0</accession>
<dbReference type="EMBL" id="AWWI01000033">
    <property type="protein sequence ID" value="PIL21518.1"/>
    <property type="molecule type" value="Genomic_DNA"/>
</dbReference>
<dbReference type="GO" id="GO:0003700">
    <property type="term" value="F:DNA-binding transcription factor activity"/>
    <property type="evidence" value="ECO:0007669"/>
    <property type="project" value="InterPro"/>
</dbReference>
<dbReference type="PANTHER" id="PTHR46796:SF14">
    <property type="entry name" value="TRANSCRIPTIONAL REGULATORY PROTEIN"/>
    <property type="match status" value="1"/>
</dbReference>
<dbReference type="GO" id="GO:0043565">
    <property type="term" value="F:sequence-specific DNA binding"/>
    <property type="evidence" value="ECO:0007669"/>
    <property type="project" value="InterPro"/>
</dbReference>
<organism evidence="5 6">
    <name type="scientific">Puniceibacterium antarcticum</name>
    <dbReference type="NCBI Taxonomy" id="1206336"/>
    <lineage>
        <taxon>Bacteria</taxon>
        <taxon>Pseudomonadati</taxon>
        <taxon>Pseudomonadota</taxon>
        <taxon>Alphaproteobacteria</taxon>
        <taxon>Rhodobacterales</taxon>
        <taxon>Paracoccaceae</taxon>
        <taxon>Puniceibacterium</taxon>
    </lineage>
</organism>
<protein>
    <recommendedName>
        <fullName evidence="4">HTH araC/xylS-type domain-containing protein</fullName>
    </recommendedName>
</protein>
<dbReference type="PROSITE" id="PS00041">
    <property type="entry name" value="HTH_ARAC_FAMILY_1"/>
    <property type="match status" value="1"/>
</dbReference>
<dbReference type="AlphaFoldDB" id="A0A2G8RKB0"/>
<dbReference type="RefSeq" id="WP_099909710.1">
    <property type="nucleotide sequence ID" value="NZ_AWWI01000033.1"/>
</dbReference>
<comment type="caution">
    <text evidence="5">The sequence shown here is derived from an EMBL/GenBank/DDBJ whole genome shotgun (WGS) entry which is preliminary data.</text>
</comment>
<evidence type="ECO:0000256" key="3">
    <source>
        <dbReference type="ARBA" id="ARBA00023163"/>
    </source>
</evidence>
<dbReference type="OrthoDB" id="9793400at2"/>
<sequence>MSFHPRMYASVQGFEPLCAVRCLSFDQMTIDHWRVRVRAQAGGRYVSMHPRFVFILDGRQLSLTTDRQAAPQICACCYIPGGLEVWGRMAQSGELRHLDLHLSHRRLLQITGPDTPLHRPVFLPEAGVLAGLTALLTEETDRPCRSAQHTERLAEALIVEFFHHARTMTRPYSAQQAAFADVALYVRRNMEQRISVDQLATLSCMSRTGFNREFRAAMGTSPYQWVMQMKIAHAKQLLKQGVPFVQVADATGFADQAHFNRVFKAATGLAPGFWIKEQSSGAVGPNLQDIST</sequence>
<proteinExistence type="predicted"/>
<feature type="domain" description="HTH araC/xylS-type" evidence="4">
    <location>
        <begin position="180"/>
        <end position="277"/>
    </location>
</feature>
<gene>
    <name evidence="5" type="ORF">P775_03905</name>
</gene>
<keyword evidence="2" id="KW-0238">DNA-binding</keyword>
<dbReference type="Proteomes" id="UP000231259">
    <property type="component" value="Unassembled WGS sequence"/>
</dbReference>
<evidence type="ECO:0000256" key="2">
    <source>
        <dbReference type="ARBA" id="ARBA00023125"/>
    </source>
</evidence>
<dbReference type="InterPro" id="IPR018060">
    <property type="entry name" value="HTH_AraC"/>
</dbReference>